<feature type="domain" description="Core" evidence="1">
    <location>
        <begin position="1"/>
        <end position="100"/>
    </location>
</feature>
<sequence>MKLEFTNQARELLQQQYEQGKKLYLFYDTEGLCGVNGIPTVRWVTSLPKNAEVMETDVFPTYINSEQKVFFYNELKLDVRGSLFRLYSKEAILNPSITISTEE</sequence>
<organism evidence="2 3">
    <name type="scientific">Oceanobacillus iheyensis (strain DSM 14371 / CIP 107618 / JCM 11309 / KCTC 3954 / HTE831)</name>
    <dbReference type="NCBI Taxonomy" id="221109"/>
    <lineage>
        <taxon>Bacteria</taxon>
        <taxon>Bacillati</taxon>
        <taxon>Bacillota</taxon>
        <taxon>Bacilli</taxon>
        <taxon>Bacillales</taxon>
        <taxon>Bacillaceae</taxon>
        <taxon>Oceanobacillus</taxon>
    </lineage>
</organism>
<dbReference type="RefSeq" id="WP_011066249.1">
    <property type="nucleotide sequence ID" value="NC_004193.1"/>
</dbReference>
<gene>
    <name evidence="2" type="ordered locus">OB1853</name>
</gene>
<dbReference type="AlphaFoldDB" id="Q8EQ61"/>
<dbReference type="EMBL" id="BA000028">
    <property type="protein sequence ID" value="BAC13809.1"/>
    <property type="molecule type" value="Genomic_DNA"/>
</dbReference>
<dbReference type="KEGG" id="oih:OB1853"/>
<reference evidence="2 3" key="2">
    <citation type="journal article" date="2002" name="Nucleic Acids Res.">
        <title>Genome sequence of Oceanobacillus iheyensis isolated from the Iheya Ridge and its unexpected adaptive capabilities to extreme environments.</title>
        <authorList>
            <person name="Takami H."/>
            <person name="Takaki Y."/>
            <person name="Uchiyama I."/>
        </authorList>
    </citation>
    <scope>NUCLEOTIDE SEQUENCE [LARGE SCALE GENOMIC DNA]</scope>
    <source>
        <strain evidence="3">DSM 14371 / CIP 107618 / JCM 11309 / KCTC 3954 / HTE831</strain>
    </source>
</reference>
<name>Q8EQ61_OCEIH</name>
<dbReference type="eggNOG" id="COG0316">
    <property type="taxonomic scope" value="Bacteria"/>
</dbReference>
<dbReference type="Gene3D" id="2.60.300.12">
    <property type="entry name" value="HesB-like domain"/>
    <property type="match status" value="1"/>
</dbReference>
<proteinExistence type="predicted"/>
<dbReference type="Pfam" id="PF01521">
    <property type="entry name" value="Fe-S_biosyn"/>
    <property type="match status" value="1"/>
</dbReference>
<dbReference type="InterPro" id="IPR000361">
    <property type="entry name" value="ATAP_core_dom"/>
</dbReference>
<dbReference type="InterPro" id="IPR035903">
    <property type="entry name" value="HesB-like_dom_sf"/>
</dbReference>
<dbReference type="Proteomes" id="UP000000822">
    <property type="component" value="Chromosome"/>
</dbReference>
<reference evidence="2 3" key="1">
    <citation type="journal article" date="2001" name="FEMS Microbiol. Lett.">
        <title>Oceanobacillus iheyensis gen. nov., sp. nov., a deep-sea extremely halotolerant and alkaliphilic species isolated from a depth of 1050 m on the Iheya Ridge.</title>
        <authorList>
            <person name="Lu J."/>
            <person name="Nogi Y."/>
            <person name="Takami H."/>
        </authorList>
    </citation>
    <scope>NUCLEOTIDE SEQUENCE [LARGE SCALE GENOMIC DNA]</scope>
    <source>
        <strain evidence="3">DSM 14371 / CIP 107618 / JCM 11309 / KCTC 3954 / HTE831</strain>
    </source>
</reference>
<evidence type="ECO:0000313" key="3">
    <source>
        <dbReference type="Proteomes" id="UP000000822"/>
    </source>
</evidence>
<dbReference type="SUPFAM" id="SSF89360">
    <property type="entry name" value="HesB-like domain"/>
    <property type="match status" value="1"/>
</dbReference>
<dbReference type="HOGENOM" id="CLU_159138_1_0_9"/>
<protein>
    <submittedName>
        <fullName evidence="2">Hypothetical conserved protein</fullName>
    </submittedName>
</protein>
<accession>Q8EQ61</accession>
<keyword evidence="3" id="KW-1185">Reference proteome</keyword>
<evidence type="ECO:0000313" key="2">
    <source>
        <dbReference type="EMBL" id="BAC13809.1"/>
    </source>
</evidence>
<dbReference type="OrthoDB" id="2361087at2"/>
<dbReference type="STRING" id="221109.gene:10734093"/>
<evidence type="ECO:0000259" key="1">
    <source>
        <dbReference type="Pfam" id="PF01521"/>
    </source>
</evidence>